<keyword evidence="4" id="KW-1185">Reference proteome</keyword>
<feature type="transmembrane region" description="Helical" evidence="2">
    <location>
        <begin position="110"/>
        <end position="132"/>
    </location>
</feature>
<name>A0AAD1UIP4_EUPCR</name>
<dbReference type="AlphaFoldDB" id="A0AAD1UIP4"/>
<evidence type="ECO:0000256" key="2">
    <source>
        <dbReference type="SAM" id="Phobius"/>
    </source>
</evidence>
<dbReference type="PANTHER" id="PTHR11206">
    <property type="entry name" value="MULTIDRUG RESISTANCE PROTEIN"/>
    <property type="match status" value="1"/>
</dbReference>
<feature type="transmembrane region" description="Helical" evidence="2">
    <location>
        <begin position="21"/>
        <end position="40"/>
    </location>
</feature>
<organism evidence="3 4">
    <name type="scientific">Euplotes crassus</name>
    <dbReference type="NCBI Taxonomy" id="5936"/>
    <lineage>
        <taxon>Eukaryota</taxon>
        <taxon>Sar</taxon>
        <taxon>Alveolata</taxon>
        <taxon>Ciliophora</taxon>
        <taxon>Intramacronucleata</taxon>
        <taxon>Spirotrichea</taxon>
        <taxon>Hypotrichia</taxon>
        <taxon>Euplotida</taxon>
        <taxon>Euplotidae</taxon>
        <taxon>Moneuplotes</taxon>
    </lineage>
</organism>
<proteinExistence type="inferred from homology"/>
<protein>
    <submittedName>
        <fullName evidence="3">Uncharacterized protein</fullName>
    </submittedName>
</protein>
<evidence type="ECO:0000256" key="1">
    <source>
        <dbReference type="ARBA" id="ARBA00010199"/>
    </source>
</evidence>
<keyword evidence="2" id="KW-1133">Transmembrane helix</keyword>
<evidence type="ECO:0000313" key="3">
    <source>
        <dbReference type="EMBL" id="CAI2366135.1"/>
    </source>
</evidence>
<sequence>MSGKKTENGKIRSKESILGGVWVVFISSLPIALAALGNAFKPTITIMAVNQDKKDEASLAAIGLGTTILNCVIRTLILGYNHSTTTLISQAYGAKDYGEVKRLLSKIRTVYSLGLIPFFVIVFFAGSFLKIIGQPVKLSEDTEFFIRLACLSFIGQLHYDINRRYLNAVGMRKIQMPIPYITLVLHGVWCFIFLNKLEWKAEGAAAVQFLQFFGNFGISEYIISKYASDSGDGKEDKHTSPDLTISEGIDMIMHGIPSALYEIISRISNEAPTFVAGFIAVELVMEFK</sequence>
<dbReference type="Proteomes" id="UP001295684">
    <property type="component" value="Unassembled WGS sequence"/>
</dbReference>
<accession>A0AAD1UIP4</accession>
<keyword evidence="2" id="KW-0472">Membrane</keyword>
<dbReference type="GO" id="GO:0042910">
    <property type="term" value="F:xenobiotic transmembrane transporter activity"/>
    <property type="evidence" value="ECO:0007669"/>
    <property type="project" value="InterPro"/>
</dbReference>
<feature type="transmembrane region" description="Helical" evidence="2">
    <location>
        <begin position="60"/>
        <end position="80"/>
    </location>
</feature>
<comment type="caution">
    <text evidence="3">The sequence shown here is derived from an EMBL/GenBank/DDBJ whole genome shotgun (WGS) entry which is preliminary data.</text>
</comment>
<feature type="transmembrane region" description="Helical" evidence="2">
    <location>
        <begin position="174"/>
        <end position="194"/>
    </location>
</feature>
<gene>
    <name evidence="3" type="ORF">ECRASSUSDP1_LOCUS7406</name>
</gene>
<comment type="similarity">
    <text evidence="1">Belongs to the multi antimicrobial extrusion (MATE) (TC 2.A.66.1) family.</text>
</comment>
<keyword evidence="2" id="KW-0812">Transmembrane</keyword>
<dbReference type="InterPro" id="IPR002528">
    <property type="entry name" value="MATE_fam"/>
</dbReference>
<dbReference type="GO" id="GO:0016020">
    <property type="term" value="C:membrane"/>
    <property type="evidence" value="ECO:0007669"/>
    <property type="project" value="InterPro"/>
</dbReference>
<evidence type="ECO:0000313" key="4">
    <source>
        <dbReference type="Proteomes" id="UP001295684"/>
    </source>
</evidence>
<dbReference type="GO" id="GO:0015297">
    <property type="term" value="F:antiporter activity"/>
    <property type="evidence" value="ECO:0007669"/>
    <property type="project" value="InterPro"/>
</dbReference>
<dbReference type="EMBL" id="CAMPGE010007211">
    <property type="protein sequence ID" value="CAI2366135.1"/>
    <property type="molecule type" value="Genomic_DNA"/>
</dbReference>
<reference evidence="3" key="1">
    <citation type="submission" date="2023-07" db="EMBL/GenBank/DDBJ databases">
        <authorList>
            <consortium name="AG Swart"/>
            <person name="Singh M."/>
            <person name="Singh A."/>
            <person name="Seah K."/>
            <person name="Emmerich C."/>
        </authorList>
    </citation>
    <scope>NUCLEOTIDE SEQUENCE</scope>
    <source>
        <strain evidence="3">DP1</strain>
    </source>
</reference>
<dbReference type="Pfam" id="PF01554">
    <property type="entry name" value="MatE"/>
    <property type="match status" value="1"/>
</dbReference>